<dbReference type="Proteomes" id="UP000523196">
    <property type="component" value="Unassembled WGS sequence"/>
</dbReference>
<feature type="domain" description="DUF2383" evidence="1">
    <location>
        <begin position="13"/>
        <end position="119"/>
    </location>
</feature>
<proteinExistence type="predicted"/>
<dbReference type="InterPro" id="IPR012347">
    <property type="entry name" value="Ferritin-like"/>
</dbReference>
<name>A0A7W3TL06_9GAMM</name>
<accession>A0A7W3TL06</accession>
<dbReference type="Pfam" id="PF09537">
    <property type="entry name" value="DUF2383"/>
    <property type="match status" value="1"/>
</dbReference>
<reference evidence="2 3" key="1">
    <citation type="submission" date="2020-08" db="EMBL/GenBank/DDBJ databases">
        <authorList>
            <person name="Xu S."/>
            <person name="Li A."/>
        </authorList>
    </citation>
    <scope>NUCLEOTIDE SEQUENCE [LARGE SCALE GENOMIC DNA]</scope>
    <source>
        <strain evidence="2 3">119BY6-57</strain>
    </source>
</reference>
<evidence type="ECO:0000313" key="3">
    <source>
        <dbReference type="Proteomes" id="UP000523196"/>
    </source>
</evidence>
<dbReference type="InterPro" id="IPR019052">
    <property type="entry name" value="DUF2383"/>
</dbReference>
<dbReference type="SUPFAM" id="SSF47240">
    <property type="entry name" value="Ferritin-like"/>
    <property type="match status" value="1"/>
</dbReference>
<dbReference type="AlphaFoldDB" id="A0A7W3TL06"/>
<comment type="caution">
    <text evidence="2">The sequence shown here is derived from an EMBL/GenBank/DDBJ whole genome shotgun (WGS) entry which is preliminary data.</text>
</comment>
<keyword evidence="3" id="KW-1185">Reference proteome</keyword>
<dbReference type="InterPro" id="IPR009078">
    <property type="entry name" value="Ferritin-like_SF"/>
</dbReference>
<dbReference type="NCBIfam" id="TIGR02284">
    <property type="entry name" value="PA2169 family four-helix-bundle protein"/>
    <property type="match status" value="1"/>
</dbReference>
<dbReference type="RefSeq" id="WP_182685648.1">
    <property type="nucleotide sequence ID" value="NZ_JACHTF010000004.1"/>
</dbReference>
<protein>
    <submittedName>
        <fullName evidence="2">PA2169 family four-helix-bundle protein</fullName>
    </submittedName>
</protein>
<dbReference type="Gene3D" id="1.20.1260.10">
    <property type="match status" value="1"/>
</dbReference>
<sequence>MNTTTQNIRNEKIETLNELIEVSRDSAQFYSDAASKVDNPQLKQLFTGMAESKNGLVGALARDVRAEGASPAKSGTFRGSLHEFYGDIRAKLGDKDYAYVSELEESEDRMLDAMREVIEDNGTPAQVKTAVSGYLPKVKAQHDLMRDRKWAMKSAH</sequence>
<gene>
    <name evidence="2" type="ORF">H4F98_05490</name>
</gene>
<evidence type="ECO:0000313" key="2">
    <source>
        <dbReference type="EMBL" id="MBB1060024.1"/>
    </source>
</evidence>
<evidence type="ECO:0000259" key="1">
    <source>
        <dbReference type="Pfam" id="PF09537"/>
    </source>
</evidence>
<dbReference type="EMBL" id="JACHTF010000004">
    <property type="protein sequence ID" value="MBB1060024.1"/>
    <property type="molecule type" value="Genomic_DNA"/>
</dbReference>
<dbReference type="InterPro" id="IPR011971">
    <property type="entry name" value="CHP02284"/>
</dbReference>
<organism evidence="2 3">
    <name type="scientific">Marilutibacter spongiae</name>
    <dbReference type="NCBI Taxonomy" id="2025720"/>
    <lineage>
        <taxon>Bacteria</taxon>
        <taxon>Pseudomonadati</taxon>
        <taxon>Pseudomonadota</taxon>
        <taxon>Gammaproteobacteria</taxon>
        <taxon>Lysobacterales</taxon>
        <taxon>Lysobacteraceae</taxon>
        <taxon>Marilutibacter</taxon>
    </lineage>
</organism>